<evidence type="ECO:0000256" key="3">
    <source>
        <dbReference type="ARBA" id="ARBA00012953"/>
    </source>
</evidence>
<evidence type="ECO:0000256" key="8">
    <source>
        <dbReference type="HAMAP-Rule" id="MF_00490"/>
    </source>
</evidence>
<dbReference type="PANTHER" id="PTHR37311:SF1">
    <property type="entry name" value="2-PHOSPHOSULFOLACTATE PHOSPHATASE-RELATED"/>
    <property type="match status" value="1"/>
</dbReference>
<dbReference type="InterPro" id="IPR005238">
    <property type="entry name" value="ComB-like"/>
</dbReference>
<proteinExistence type="inferred from homology"/>
<dbReference type="Pfam" id="PF04029">
    <property type="entry name" value="2-ph_phosp"/>
    <property type="match status" value="1"/>
</dbReference>
<comment type="caution">
    <text evidence="9">The sequence shown here is derived from an EMBL/GenBank/DDBJ whole genome shotgun (WGS) entry which is preliminary data.</text>
</comment>
<evidence type="ECO:0000256" key="5">
    <source>
        <dbReference type="ARBA" id="ARBA00022801"/>
    </source>
</evidence>
<evidence type="ECO:0000256" key="7">
    <source>
        <dbReference type="ARBA" id="ARBA00033711"/>
    </source>
</evidence>
<evidence type="ECO:0000256" key="2">
    <source>
        <dbReference type="ARBA" id="ARBA00009997"/>
    </source>
</evidence>
<gene>
    <name evidence="8" type="primary">comB</name>
    <name evidence="9" type="ORF">ACFQ2I_04785</name>
</gene>
<dbReference type="SUPFAM" id="SSF142823">
    <property type="entry name" value="ComB-like"/>
    <property type="match status" value="1"/>
</dbReference>
<dbReference type="InterPro" id="IPR036702">
    <property type="entry name" value="ComB-like_sf"/>
</dbReference>
<keyword evidence="6 8" id="KW-0460">Magnesium</keyword>
<protein>
    <recommendedName>
        <fullName evidence="4 8">Probable 2-phosphosulfolactate phosphatase</fullName>
        <ecNumber evidence="3 8">3.1.3.71</ecNumber>
    </recommendedName>
</protein>
<evidence type="ECO:0000256" key="1">
    <source>
        <dbReference type="ARBA" id="ARBA00001946"/>
    </source>
</evidence>
<evidence type="ECO:0000256" key="4">
    <source>
        <dbReference type="ARBA" id="ARBA00021948"/>
    </source>
</evidence>
<dbReference type="EMBL" id="JBHTJZ010000005">
    <property type="protein sequence ID" value="MFD0958699.1"/>
    <property type="molecule type" value="Genomic_DNA"/>
</dbReference>
<comment type="catalytic activity">
    <reaction evidence="7 8">
        <text>(2R)-O-phospho-3-sulfolactate + H2O = (2R)-3-sulfolactate + phosphate</text>
        <dbReference type="Rhea" id="RHEA:23416"/>
        <dbReference type="ChEBI" id="CHEBI:15377"/>
        <dbReference type="ChEBI" id="CHEBI:15597"/>
        <dbReference type="ChEBI" id="CHEBI:43474"/>
        <dbReference type="ChEBI" id="CHEBI:58738"/>
        <dbReference type="EC" id="3.1.3.71"/>
    </reaction>
</comment>
<evidence type="ECO:0000313" key="9">
    <source>
        <dbReference type="EMBL" id="MFD0958699.1"/>
    </source>
</evidence>
<dbReference type="HAMAP" id="MF_00490">
    <property type="entry name" value="ComB"/>
    <property type="match status" value="1"/>
</dbReference>
<evidence type="ECO:0000256" key="6">
    <source>
        <dbReference type="ARBA" id="ARBA00022842"/>
    </source>
</evidence>
<comment type="cofactor">
    <cofactor evidence="1 8">
        <name>Mg(2+)</name>
        <dbReference type="ChEBI" id="CHEBI:18420"/>
    </cofactor>
</comment>
<evidence type="ECO:0000313" key="10">
    <source>
        <dbReference type="Proteomes" id="UP001596989"/>
    </source>
</evidence>
<accession>A0ABW3HMQ2</accession>
<dbReference type="Proteomes" id="UP001596989">
    <property type="component" value="Unassembled WGS sequence"/>
</dbReference>
<keyword evidence="10" id="KW-1185">Reference proteome</keyword>
<dbReference type="EC" id="3.1.3.71" evidence="3 8"/>
<dbReference type="Gene3D" id="3.90.1560.10">
    <property type="entry name" value="ComB-like"/>
    <property type="match status" value="1"/>
</dbReference>
<organism evidence="9 10">
    <name type="scientific">Paenibacillus chungangensis</name>
    <dbReference type="NCBI Taxonomy" id="696535"/>
    <lineage>
        <taxon>Bacteria</taxon>
        <taxon>Bacillati</taxon>
        <taxon>Bacillota</taxon>
        <taxon>Bacilli</taxon>
        <taxon>Bacillales</taxon>
        <taxon>Paenibacillaceae</taxon>
        <taxon>Paenibacillus</taxon>
    </lineage>
</organism>
<reference evidence="10" key="1">
    <citation type="journal article" date="2019" name="Int. J. Syst. Evol. Microbiol.">
        <title>The Global Catalogue of Microorganisms (GCM) 10K type strain sequencing project: providing services to taxonomists for standard genome sequencing and annotation.</title>
        <authorList>
            <consortium name="The Broad Institute Genomics Platform"/>
            <consortium name="The Broad Institute Genome Sequencing Center for Infectious Disease"/>
            <person name="Wu L."/>
            <person name="Ma J."/>
        </authorList>
    </citation>
    <scope>NUCLEOTIDE SEQUENCE [LARGE SCALE GENOMIC DNA]</scope>
    <source>
        <strain evidence="10">CCUG 59129</strain>
    </source>
</reference>
<dbReference type="PANTHER" id="PTHR37311">
    <property type="entry name" value="2-PHOSPHOSULFOLACTATE PHOSPHATASE-RELATED"/>
    <property type="match status" value="1"/>
</dbReference>
<comment type="similarity">
    <text evidence="2 8">Belongs to the ComB family.</text>
</comment>
<dbReference type="RefSeq" id="WP_377562511.1">
    <property type="nucleotide sequence ID" value="NZ_JBHTJZ010000005.1"/>
</dbReference>
<keyword evidence="5 8" id="KW-0378">Hydrolase</keyword>
<name>A0ABW3HMQ2_9BACL</name>
<sequence length="237" mass="25832">MQVQVISNVNEACSAKFCHKTAIVIDALRATSTIATALAAGASSVKPVETVMEAREYYTEGDVLGGERFCRRITGFQLGNSPDEYVPQTVAGRRVILTTTNGTRAILKSLRAQEVIAAAFLNGGACAAYAARQRRDIVMICAGSHNEFAIEDGLCAGFLLHSLLEHCISDLKMDDFGAAMYSLYNDRKDAICSTLFDSTTGRRLLKLGQSQDIEACSRRNLYHNVPIWRSGQLIDIS</sequence>